<sequence>MTAQVNAGSTYVIQNVKSGTVMDLSAFDNKTVIGWPANGGTNQQWTMGWTGKAWTFKSGSTGLFLAVNGTAADGTKLVSSSTPFEWHIWRADNDPNTFRVFVPFTHQNIDLFNNGDPTPGTPITTWWTWEGVHQTWKFTQV</sequence>
<organism evidence="2 3">
    <name type="scientific">Psilocybe cf. subviscida</name>
    <dbReference type="NCBI Taxonomy" id="2480587"/>
    <lineage>
        <taxon>Eukaryota</taxon>
        <taxon>Fungi</taxon>
        <taxon>Dikarya</taxon>
        <taxon>Basidiomycota</taxon>
        <taxon>Agaricomycotina</taxon>
        <taxon>Agaricomycetes</taxon>
        <taxon>Agaricomycetidae</taxon>
        <taxon>Agaricales</taxon>
        <taxon>Agaricineae</taxon>
        <taxon>Strophariaceae</taxon>
        <taxon>Psilocybe</taxon>
    </lineage>
</organism>
<proteinExistence type="predicted"/>
<gene>
    <name evidence="2" type="ORF">D9619_008476</name>
</gene>
<dbReference type="SMART" id="SM00458">
    <property type="entry name" value="RICIN"/>
    <property type="match status" value="1"/>
</dbReference>
<dbReference type="SUPFAM" id="SSF50370">
    <property type="entry name" value="Ricin B-like lectins"/>
    <property type="match status" value="1"/>
</dbReference>
<dbReference type="InterPro" id="IPR035992">
    <property type="entry name" value="Ricin_B-like_lectins"/>
</dbReference>
<keyword evidence="3" id="KW-1185">Reference proteome</keyword>
<accession>A0A8H5F0V4</accession>
<comment type="caution">
    <text evidence="2">The sequence shown here is derived from an EMBL/GenBank/DDBJ whole genome shotgun (WGS) entry which is preliminary data.</text>
</comment>
<reference evidence="2 3" key="1">
    <citation type="journal article" date="2020" name="ISME J.">
        <title>Uncovering the hidden diversity of litter-decomposition mechanisms in mushroom-forming fungi.</title>
        <authorList>
            <person name="Floudas D."/>
            <person name="Bentzer J."/>
            <person name="Ahren D."/>
            <person name="Johansson T."/>
            <person name="Persson P."/>
            <person name="Tunlid A."/>
        </authorList>
    </citation>
    <scope>NUCLEOTIDE SEQUENCE [LARGE SCALE GENOMIC DNA]</scope>
    <source>
        <strain evidence="2 3">CBS 101986</strain>
    </source>
</reference>
<dbReference type="Gene3D" id="2.80.10.50">
    <property type="match status" value="1"/>
</dbReference>
<feature type="domain" description="Ricin B lectin" evidence="1">
    <location>
        <begin position="8"/>
        <end position="139"/>
    </location>
</feature>
<dbReference type="CDD" id="cd23422">
    <property type="entry name" value="beta-trefoil_Ricin_MPL_CNL"/>
    <property type="match status" value="1"/>
</dbReference>
<dbReference type="InterPro" id="IPR000772">
    <property type="entry name" value="Ricin_B_lectin"/>
</dbReference>
<evidence type="ECO:0000313" key="2">
    <source>
        <dbReference type="EMBL" id="KAF5319735.1"/>
    </source>
</evidence>
<name>A0A8H5F0V4_9AGAR</name>
<dbReference type="EMBL" id="JAACJJ010000029">
    <property type="protein sequence ID" value="KAF5319735.1"/>
    <property type="molecule type" value="Genomic_DNA"/>
</dbReference>
<evidence type="ECO:0000259" key="1">
    <source>
        <dbReference type="SMART" id="SM00458"/>
    </source>
</evidence>
<dbReference type="Pfam" id="PF14200">
    <property type="entry name" value="RicinB_lectin_2"/>
    <property type="match status" value="1"/>
</dbReference>
<dbReference type="OrthoDB" id="2131701at2759"/>
<evidence type="ECO:0000313" key="3">
    <source>
        <dbReference type="Proteomes" id="UP000567179"/>
    </source>
</evidence>
<dbReference type="AlphaFoldDB" id="A0A8H5F0V4"/>
<protein>
    <recommendedName>
        <fullName evidence="1">Ricin B lectin domain-containing protein</fullName>
    </recommendedName>
</protein>
<dbReference type="Proteomes" id="UP000567179">
    <property type="component" value="Unassembled WGS sequence"/>
</dbReference>